<dbReference type="Proteomes" id="UP000019249">
    <property type="component" value="Unassembled WGS sequence"/>
</dbReference>
<dbReference type="InterPro" id="IPR021477">
    <property type="entry name" value="TVIIS_effector_SACOL2603_fam"/>
</dbReference>
<protein>
    <recommendedName>
        <fullName evidence="3">Type VII secretion effector</fullName>
    </recommendedName>
</protein>
<keyword evidence="2" id="KW-1185">Reference proteome</keyword>
<dbReference type="EMBL" id="AODF01000008">
    <property type="protein sequence ID" value="EUJ33007.1"/>
    <property type="molecule type" value="Genomic_DNA"/>
</dbReference>
<evidence type="ECO:0000313" key="2">
    <source>
        <dbReference type="Proteomes" id="UP000019249"/>
    </source>
</evidence>
<dbReference type="NCBIfam" id="TIGR04197">
    <property type="entry name" value="T7SS_SACOL2603"/>
    <property type="match status" value="1"/>
</dbReference>
<accession>A0ABP3B0L7</accession>
<comment type="caution">
    <text evidence="1">The sequence shown here is derived from an EMBL/GenBank/DDBJ whole genome shotgun (WGS) entry which is preliminary data.</text>
</comment>
<reference evidence="1 2" key="1">
    <citation type="journal article" date="2014" name="Int. J. Syst. Evol. Microbiol.">
        <title>Listeria floridensis sp. nov., Listeria aquatica sp. nov., Listeria cornellensis sp. nov., Listeria riparia sp. nov. and Listeria grandensis sp. nov., from agricultural and natural environments.</title>
        <authorList>
            <person name="den Bakker H.C."/>
            <person name="Warchocki S."/>
            <person name="Wright E.M."/>
            <person name="Allred A.F."/>
            <person name="Ahlstrom C."/>
            <person name="Manuel C.S."/>
            <person name="Stasiewicz M.J."/>
            <person name="Burrell A."/>
            <person name="Roof S."/>
            <person name="Strawn L."/>
            <person name="Fortes E.D."/>
            <person name="Nightingale K.K."/>
            <person name="Kephart D."/>
            <person name="Wiedmann M."/>
        </authorList>
    </citation>
    <scope>NUCLEOTIDE SEQUENCE [LARGE SCALE GENOMIC DNA]</scope>
    <source>
        <strain evidence="1 2">FSL S10-1187</strain>
    </source>
</reference>
<gene>
    <name evidence="1" type="ORF">MFLO_05320</name>
</gene>
<evidence type="ECO:0000313" key="1">
    <source>
        <dbReference type="EMBL" id="EUJ33007.1"/>
    </source>
</evidence>
<proteinExistence type="predicted"/>
<dbReference type="RefSeq" id="WP_036096734.1">
    <property type="nucleotide sequence ID" value="NZ_AODF01000008.1"/>
</dbReference>
<name>A0ABP3B0L7_9LIST</name>
<evidence type="ECO:0008006" key="3">
    <source>
        <dbReference type="Google" id="ProtNLM"/>
    </source>
</evidence>
<sequence>MAPITSDLGQASEKATALQQAVSSLQTTATVSKDEQTTVAGNKNAHEAIQAEADAVMHIAQALTAASANLQSVAQEFAAKDEELGSAFQLMGEDGL</sequence>
<organism evidence="1 2">
    <name type="scientific">Listeria floridensis FSL S10-1187</name>
    <dbReference type="NCBI Taxonomy" id="1265817"/>
    <lineage>
        <taxon>Bacteria</taxon>
        <taxon>Bacillati</taxon>
        <taxon>Bacillota</taxon>
        <taxon>Bacilli</taxon>
        <taxon>Bacillales</taxon>
        <taxon>Listeriaceae</taxon>
        <taxon>Listeria</taxon>
    </lineage>
</organism>